<dbReference type="EMBL" id="CP031733">
    <property type="protein sequence ID" value="AXQ79016.1"/>
    <property type="molecule type" value="Genomic_DNA"/>
</dbReference>
<organism evidence="4 6">
    <name type="scientific">Streptococcus chenjunshii</name>
    <dbReference type="NCBI Taxonomy" id="2173853"/>
    <lineage>
        <taxon>Bacteria</taxon>
        <taxon>Bacillati</taxon>
        <taxon>Bacillota</taxon>
        <taxon>Bacilli</taxon>
        <taxon>Lactobacillales</taxon>
        <taxon>Streptococcaceae</taxon>
        <taxon>Streptococcus</taxon>
    </lineage>
</organism>
<keyword evidence="1" id="KW-1133">Transmembrane helix</keyword>
<evidence type="ECO:0000313" key="3">
    <source>
        <dbReference type="EMBL" id="RFU51443.1"/>
    </source>
</evidence>
<sequence>MEIRFDLLILGFHLLFCLITYLFIRKKVAIPAYYLLFSCGLPVIGSLMLWITVGTRQSDSDKLDIIEEASEEKTADNRDIIPNDEKENNNLISLEEALLLKNSDVARDILLDIIGENPEDFLDLFYLARLNEDAEVVHYATTVIAELSRQYDLKINQLEKTYAKNPDNLEVLTKYCTVLENYLNNEFVTGQMAQARREELVELLEKKIQLKENLADFASLADNLLILKQYKPAQTCIDYMMRKWPEDENPWLLQLRLFLDMRQGHNAAVLARKMKEESIYISADNRALVDFWQTV</sequence>
<dbReference type="Proteomes" id="UP000264056">
    <property type="component" value="Unassembled WGS sequence"/>
</dbReference>
<dbReference type="Proteomes" id="UP000262901">
    <property type="component" value="Unassembled WGS sequence"/>
</dbReference>
<keyword evidence="1" id="KW-0812">Transmembrane</keyword>
<keyword evidence="1" id="KW-0472">Membrane</keyword>
<accession>A0A346NDC1</accession>
<keyword evidence="7" id="KW-1185">Reference proteome</keyword>
<gene>
    <name evidence="2" type="ORF">DDV21_007910</name>
    <name evidence="3" type="ORF">DDV22_03800</name>
    <name evidence="4" type="ORF">DDV23_03790</name>
</gene>
<protein>
    <submittedName>
        <fullName evidence="4">Uncharacterized protein</fullName>
    </submittedName>
</protein>
<accession>A0A372KN00</accession>
<dbReference type="EMBL" id="QVQZ01000005">
    <property type="protein sequence ID" value="RFU53643.1"/>
    <property type="molecule type" value="Genomic_DNA"/>
</dbReference>
<dbReference type="Proteomes" id="UP000246115">
    <property type="component" value="Chromosome"/>
</dbReference>
<dbReference type="OrthoDB" id="3196374at2"/>
<feature type="transmembrane region" description="Helical" evidence="1">
    <location>
        <begin position="30"/>
        <end position="53"/>
    </location>
</feature>
<evidence type="ECO:0000313" key="6">
    <source>
        <dbReference type="Proteomes" id="UP000262901"/>
    </source>
</evidence>
<proteinExistence type="predicted"/>
<reference evidence="2" key="4">
    <citation type="journal article" date="2019" name="Int. J. Syst. Evol. Microbiol.">
        <title>Streptococcus chenjunshii sp. nov. isolated from feces of Tibetan antelopes.</title>
        <authorList>
            <person name="Tian Z."/>
            <person name="Lu S."/>
            <person name="Jin D."/>
            <person name="Yang J."/>
            <person name="Pu J."/>
            <person name="Lai X.H."/>
            <person name="Bai X.N."/>
            <person name="Wu X.M."/>
            <person name="Li J."/>
            <person name="Wang S."/>
            <person name="Xu J."/>
        </authorList>
    </citation>
    <scope>NUCLEOTIDE SEQUENCE</scope>
    <source>
        <strain evidence="2">Z15</strain>
    </source>
</reference>
<name>A0A372KN00_9STRE</name>
<evidence type="ECO:0000313" key="5">
    <source>
        <dbReference type="Proteomes" id="UP000246115"/>
    </source>
</evidence>
<reference evidence="3 7" key="1">
    <citation type="submission" date="2018-08" db="EMBL/GenBank/DDBJ databases">
        <title>Draft genome of Streptococcus sp .nov. Z2.</title>
        <authorList>
            <person name="Tian Z."/>
        </authorList>
    </citation>
    <scope>NUCLEOTIDE SEQUENCE [LARGE SCALE GENOMIC DNA]</scope>
    <source>
        <strain evidence="3 7">Z2</strain>
    </source>
</reference>
<reference evidence="5" key="3">
    <citation type="submission" date="2018-08" db="EMBL/GenBank/DDBJ databases">
        <title>Streptococcus chenjunshii sp. nov., isolated from stools sample of the Tibetan antelope in the Qinghai-Tibet plateau, China.</title>
        <authorList>
            <person name="Tian Z."/>
        </authorList>
    </citation>
    <scope>NUCLEOTIDE SEQUENCE [LARGE SCALE GENOMIC DNA]</scope>
    <source>
        <strain evidence="5">Z15</strain>
    </source>
</reference>
<dbReference type="AlphaFoldDB" id="A0A372KN00"/>
<dbReference type="KEGG" id="schj:DDV21_007910"/>
<evidence type="ECO:0000313" key="4">
    <source>
        <dbReference type="EMBL" id="RFU53643.1"/>
    </source>
</evidence>
<evidence type="ECO:0000313" key="2">
    <source>
        <dbReference type="EMBL" id="AXQ79016.1"/>
    </source>
</evidence>
<reference evidence="4 6" key="2">
    <citation type="submission" date="2018-08" db="EMBL/GenBank/DDBJ databases">
        <title>Draft genome of Streptococcus sp. nov. Z1.</title>
        <authorList>
            <person name="Tian Z."/>
        </authorList>
    </citation>
    <scope>NUCLEOTIDE SEQUENCE [LARGE SCALE GENOMIC DNA]</scope>
    <source>
        <strain evidence="4">Z1</strain>
        <strain evidence="6">Z1(2018)</strain>
    </source>
</reference>
<dbReference type="EMBL" id="QVQY01000006">
    <property type="protein sequence ID" value="RFU51443.1"/>
    <property type="molecule type" value="Genomic_DNA"/>
</dbReference>
<evidence type="ECO:0000256" key="1">
    <source>
        <dbReference type="SAM" id="Phobius"/>
    </source>
</evidence>
<feature type="transmembrane region" description="Helical" evidence="1">
    <location>
        <begin position="7"/>
        <end position="24"/>
    </location>
</feature>
<evidence type="ECO:0000313" key="7">
    <source>
        <dbReference type="Proteomes" id="UP000264056"/>
    </source>
</evidence>
<dbReference type="RefSeq" id="WP_116877782.1">
    <property type="nucleotide sequence ID" value="NZ_CP031733.1"/>
</dbReference>